<keyword evidence="2" id="KW-0732">Signal</keyword>
<dbReference type="EMBL" id="CP000473">
    <property type="protein sequence ID" value="ABJ86137.1"/>
    <property type="molecule type" value="Genomic_DNA"/>
</dbReference>
<evidence type="ECO:0000256" key="1">
    <source>
        <dbReference type="SAM" id="MobiDB-lite"/>
    </source>
</evidence>
<sequence precursor="true">MRVPIYTAVLPILGGLAFAQDTPPAQPKQPAASSAAASPSSAPQEMKTQMYSGTLMDASCANSGSAATAPAGATASADRAAGSDKSQACTLSASTSQFALKMKDGNTVRLDDVGNMRVQEAMKTRKKWGDSAAASKPIQVKISGVMSGDKLTVLSVN</sequence>
<evidence type="ECO:0008006" key="4">
    <source>
        <dbReference type="Google" id="ProtNLM"/>
    </source>
</evidence>
<feature type="signal peptide" evidence="2">
    <location>
        <begin position="1"/>
        <end position="19"/>
    </location>
</feature>
<dbReference type="InParanoid" id="Q01W28"/>
<dbReference type="KEGG" id="sus:Acid_5184"/>
<feature type="region of interest" description="Disordered" evidence="1">
    <location>
        <begin position="21"/>
        <end position="87"/>
    </location>
</feature>
<dbReference type="AlphaFoldDB" id="Q01W28"/>
<evidence type="ECO:0000256" key="2">
    <source>
        <dbReference type="SAM" id="SignalP"/>
    </source>
</evidence>
<feature type="chain" id="PRO_5004162730" description="DUF5666 domain-containing protein" evidence="2">
    <location>
        <begin position="20"/>
        <end position="157"/>
    </location>
</feature>
<dbReference type="HOGENOM" id="CLU_1676693_0_0_0"/>
<dbReference type="OrthoDB" id="9987823at2"/>
<name>Q01W28_SOLUE</name>
<feature type="compositionally biased region" description="Low complexity" evidence="1">
    <location>
        <begin position="28"/>
        <end position="44"/>
    </location>
</feature>
<gene>
    <name evidence="3" type="ordered locus">Acid_5184</name>
</gene>
<reference evidence="3" key="1">
    <citation type="submission" date="2006-10" db="EMBL/GenBank/DDBJ databases">
        <title>Complete sequence of Solibacter usitatus Ellin6076.</title>
        <authorList>
            <consortium name="US DOE Joint Genome Institute"/>
            <person name="Copeland A."/>
            <person name="Lucas S."/>
            <person name="Lapidus A."/>
            <person name="Barry K."/>
            <person name="Detter J.C."/>
            <person name="Glavina del Rio T."/>
            <person name="Hammon N."/>
            <person name="Israni S."/>
            <person name="Dalin E."/>
            <person name="Tice H."/>
            <person name="Pitluck S."/>
            <person name="Thompson L.S."/>
            <person name="Brettin T."/>
            <person name="Bruce D."/>
            <person name="Han C."/>
            <person name="Tapia R."/>
            <person name="Gilna P."/>
            <person name="Schmutz J."/>
            <person name="Larimer F."/>
            <person name="Land M."/>
            <person name="Hauser L."/>
            <person name="Kyrpides N."/>
            <person name="Mikhailova N."/>
            <person name="Janssen P.H."/>
            <person name="Kuske C.R."/>
            <person name="Richardson P."/>
        </authorList>
    </citation>
    <scope>NUCLEOTIDE SEQUENCE</scope>
    <source>
        <strain evidence="3">Ellin6076</strain>
    </source>
</reference>
<organism evidence="3">
    <name type="scientific">Solibacter usitatus (strain Ellin6076)</name>
    <dbReference type="NCBI Taxonomy" id="234267"/>
    <lineage>
        <taxon>Bacteria</taxon>
        <taxon>Pseudomonadati</taxon>
        <taxon>Acidobacteriota</taxon>
        <taxon>Terriglobia</taxon>
        <taxon>Bryobacterales</taxon>
        <taxon>Solibacteraceae</taxon>
        <taxon>Candidatus Solibacter</taxon>
    </lineage>
</organism>
<feature type="compositionally biased region" description="Low complexity" evidence="1">
    <location>
        <begin position="61"/>
        <end position="80"/>
    </location>
</feature>
<protein>
    <recommendedName>
        <fullName evidence="4">DUF5666 domain-containing protein</fullName>
    </recommendedName>
</protein>
<evidence type="ECO:0000313" key="3">
    <source>
        <dbReference type="EMBL" id="ABJ86137.1"/>
    </source>
</evidence>
<proteinExistence type="predicted"/>
<accession>Q01W28</accession>